<evidence type="ECO:0000256" key="4">
    <source>
        <dbReference type="ARBA" id="ARBA00022801"/>
    </source>
</evidence>
<dbReference type="Pfam" id="PF02018">
    <property type="entry name" value="CBM_4_9"/>
    <property type="match status" value="1"/>
</dbReference>
<dbReference type="PANTHER" id="PTHR24269:SF16">
    <property type="entry name" value="PROTEIN SLG1"/>
    <property type="match status" value="1"/>
</dbReference>
<organism evidence="11 12">
    <name type="scientific">Staphylotrichum longicolle</name>
    <dbReference type="NCBI Taxonomy" id="669026"/>
    <lineage>
        <taxon>Eukaryota</taxon>
        <taxon>Fungi</taxon>
        <taxon>Dikarya</taxon>
        <taxon>Ascomycota</taxon>
        <taxon>Pezizomycotina</taxon>
        <taxon>Sordariomycetes</taxon>
        <taxon>Sordariomycetidae</taxon>
        <taxon>Sordariales</taxon>
        <taxon>Chaetomiaceae</taxon>
        <taxon>Staphylotrichum</taxon>
    </lineage>
</organism>
<dbReference type="InterPro" id="IPR002889">
    <property type="entry name" value="WSC_carb-bd"/>
</dbReference>
<dbReference type="AlphaFoldDB" id="A0AAD4F6T2"/>
<dbReference type="SUPFAM" id="SSF49785">
    <property type="entry name" value="Galactose-binding domain-like"/>
    <property type="match status" value="1"/>
</dbReference>
<evidence type="ECO:0000256" key="2">
    <source>
        <dbReference type="ARBA" id="ARBA00022692"/>
    </source>
</evidence>
<sequence length="753" mass="79466">MSSLSYGLLAAPLFSSFFFLPAVALPSRPVSRQAPAFTRTGCFIDGPNRTLDGGFKGDDGMTIELCAEHCSSFKYFGVEYGRECYCDNEPPAPSLIAPDTECSFSCAGDASQKCGAGLRLDVYVNDGYTPPSPPADPGAPFLGCFVDAPGRVLPDRITSADDMTAAKCAANCAGYKYFGTQWSRECYCGNTAPTEAAAASECNMACSGDGNEICGAGMRLSVYGPASTTTPPDDEHINPDSVDDFFYDGCYTDSVARRVLSGHSIASPQMSIELCAATCANYNVFGVEYGIECYCGMELDASSVESPESDCKMECAGSASQICGDASRLIVYKKDTEGTPEPPTNPEEVGAFKYQSCWTDAVGTRALSAKDERSTDMTIERCAAFCDGYAFFGVEYAGECYCGTELLGGEPSAVTDCNMLCSGNPSQWCGGPNRLNLYAVNPVSPSSSVPVVPATTTSDIPSANVPSTTIGPTATTVVPETSTITPPPELTTVTSCTTSVVSGLPSCYQSLPPPCAAMSTSMAQPSANMLRDMCSGALNPLPPMIATCIPTIYVFQAPPVYSCLQSKVCAFSTACATNTYTVGEEPTPTPPANAAVPNGGFESGTTAGWTFSSPGVPFEVQGVANERAHTGARSFRALFQNTAQRYSVMEHDAPVEPGAKYTFSVWVSHDNPLHTWCSMWVGVTPSAGTYASASLLFRDLAAGAWHQLKFDLTAAASFVNIKVAFSCSAYGGPVEYEGYNALYFDDFELIGKL</sequence>
<dbReference type="Pfam" id="PF01822">
    <property type="entry name" value="WSC"/>
    <property type="match status" value="4"/>
</dbReference>
<evidence type="ECO:0000256" key="3">
    <source>
        <dbReference type="ARBA" id="ARBA00022729"/>
    </source>
</evidence>
<evidence type="ECO:0000256" key="5">
    <source>
        <dbReference type="ARBA" id="ARBA00022989"/>
    </source>
</evidence>
<evidence type="ECO:0000256" key="7">
    <source>
        <dbReference type="ARBA" id="ARBA00023180"/>
    </source>
</evidence>
<dbReference type="Gene3D" id="2.60.120.260">
    <property type="entry name" value="Galactose-binding domain-like"/>
    <property type="match status" value="1"/>
</dbReference>
<comment type="caution">
    <text evidence="11">The sequence shown here is derived from an EMBL/GenBank/DDBJ whole genome shotgun (WGS) entry which is preliminary data.</text>
</comment>
<evidence type="ECO:0000256" key="8">
    <source>
        <dbReference type="SAM" id="MobiDB-lite"/>
    </source>
</evidence>
<dbReference type="Proteomes" id="UP001197093">
    <property type="component" value="Unassembled WGS sequence"/>
</dbReference>
<keyword evidence="12" id="KW-1185">Reference proteome</keyword>
<dbReference type="GO" id="GO:0005886">
    <property type="term" value="C:plasma membrane"/>
    <property type="evidence" value="ECO:0007669"/>
    <property type="project" value="TreeGrafter"/>
</dbReference>
<evidence type="ECO:0000313" key="11">
    <source>
        <dbReference type="EMBL" id="KAG7294177.1"/>
    </source>
</evidence>
<feature type="region of interest" description="Disordered" evidence="8">
    <location>
        <begin position="460"/>
        <end position="484"/>
    </location>
</feature>
<keyword evidence="2" id="KW-0812">Transmembrane</keyword>
<evidence type="ECO:0000256" key="9">
    <source>
        <dbReference type="SAM" id="SignalP"/>
    </source>
</evidence>
<keyword evidence="6" id="KW-0472">Membrane</keyword>
<dbReference type="EMBL" id="JAHCVI010000001">
    <property type="protein sequence ID" value="KAG7294177.1"/>
    <property type="molecule type" value="Genomic_DNA"/>
</dbReference>
<dbReference type="InterPro" id="IPR008979">
    <property type="entry name" value="Galactose-bd-like_sf"/>
</dbReference>
<dbReference type="PROSITE" id="PS51212">
    <property type="entry name" value="WSC"/>
    <property type="match status" value="4"/>
</dbReference>
<proteinExistence type="predicted"/>
<reference evidence="11" key="1">
    <citation type="submission" date="2023-02" db="EMBL/GenBank/DDBJ databases">
        <authorList>
            <person name="Palmer J.M."/>
        </authorList>
    </citation>
    <scope>NUCLEOTIDE SEQUENCE</scope>
    <source>
        <strain evidence="11">FW57</strain>
    </source>
</reference>
<feature type="domain" description="WSC" evidence="10">
    <location>
        <begin position="351"/>
        <end position="441"/>
    </location>
</feature>
<dbReference type="InterPro" id="IPR051836">
    <property type="entry name" value="Kremen_rcpt"/>
</dbReference>
<keyword evidence="5" id="KW-1133">Transmembrane helix</keyword>
<accession>A0AAD4F6T2</accession>
<protein>
    <recommendedName>
        <fullName evidence="10">WSC domain-containing protein</fullName>
    </recommendedName>
</protein>
<evidence type="ECO:0000256" key="6">
    <source>
        <dbReference type="ARBA" id="ARBA00023136"/>
    </source>
</evidence>
<dbReference type="PANTHER" id="PTHR24269">
    <property type="entry name" value="KREMEN PROTEIN"/>
    <property type="match status" value="1"/>
</dbReference>
<feature type="domain" description="WSC" evidence="10">
    <location>
        <begin position="36"/>
        <end position="126"/>
    </location>
</feature>
<dbReference type="InterPro" id="IPR003305">
    <property type="entry name" value="CenC_carb-bd"/>
</dbReference>
<comment type="subcellular location">
    <subcellularLocation>
        <location evidence="1">Membrane</location>
        <topology evidence="1">Single-pass membrane protein</topology>
    </subcellularLocation>
</comment>
<feature type="domain" description="WSC" evidence="10">
    <location>
        <begin position="138"/>
        <end position="226"/>
    </location>
</feature>
<evidence type="ECO:0000259" key="10">
    <source>
        <dbReference type="PROSITE" id="PS51212"/>
    </source>
</evidence>
<keyword evidence="3 9" id="KW-0732">Signal</keyword>
<dbReference type="GO" id="GO:0016798">
    <property type="term" value="F:hydrolase activity, acting on glycosyl bonds"/>
    <property type="evidence" value="ECO:0007669"/>
    <property type="project" value="InterPro"/>
</dbReference>
<gene>
    <name evidence="11" type="ORF">NEMBOFW57_004247</name>
</gene>
<name>A0AAD4F6T2_9PEZI</name>
<feature type="signal peptide" evidence="9">
    <location>
        <begin position="1"/>
        <end position="24"/>
    </location>
</feature>
<feature type="domain" description="WSC" evidence="10">
    <location>
        <begin position="244"/>
        <end position="335"/>
    </location>
</feature>
<feature type="chain" id="PRO_5042088585" description="WSC domain-containing protein" evidence="9">
    <location>
        <begin position="25"/>
        <end position="753"/>
    </location>
</feature>
<evidence type="ECO:0000256" key="1">
    <source>
        <dbReference type="ARBA" id="ARBA00004167"/>
    </source>
</evidence>
<evidence type="ECO:0000313" key="12">
    <source>
        <dbReference type="Proteomes" id="UP001197093"/>
    </source>
</evidence>
<keyword evidence="7" id="KW-0325">Glycoprotein</keyword>
<dbReference type="SMART" id="SM00321">
    <property type="entry name" value="WSC"/>
    <property type="match status" value="4"/>
</dbReference>
<keyword evidence="4" id="KW-0378">Hydrolase</keyword>